<reference evidence="9" key="1">
    <citation type="submission" date="2020-05" db="EMBL/GenBank/DDBJ databases">
        <title>Mycena genomes resolve the evolution of fungal bioluminescence.</title>
        <authorList>
            <person name="Tsai I.J."/>
        </authorList>
    </citation>
    <scope>NUCLEOTIDE SEQUENCE</scope>
    <source>
        <strain evidence="9">CCC161011</strain>
    </source>
</reference>
<accession>A0A8H6WUH6</accession>
<evidence type="ECO:0000256" key="5">
    <source>
        <dbReference type="ARBA" id="ARBA00022989"/>
    </source>
</evidence>
<evidence type="ECO:0000256" key="2">
    <source>
        <dbReference type="ARBA" id="ARBA00007141"/>
    </source>
</evidence>
<keyword evidence="5 8" id="KW-1133">Transmembrane helix</keyword>
<keyword evidence="10" id="KW-1185">Reference proteome</keyword>
<keyword evidence="4" id="KW-0256">Endoplasmic reticulum</keyword>
<dbReference type="InterPro" id="IPR036291">
    <property type="entry name" value="NAD(P)-bd_dom_sf"/>
</dbReference>
<dbReference type="Gene3D" id="3.40.50.720">
    <property type="entry name" value="NAD(P)-binding Rossmann-like Domain"/>
    <property type="match status" value="1"/>
</dbReference>
<evidence type="ECO:0000256" key="7">
    <source>
        <dbReference type="ARBA" id="ARBA00029435"/>
    </source>
</evidence>
<dbReference type="InterPro" id="IPR002347">
    <property type="entry name" value="SDR_fam"/>
</dbReference>
<keyword evidence="9" id="KW-0675">Receptor</keyword>
<dbReference type="OrthoDB" id="5545019at2759"/>
<keyword evidence="3 8" id="KW-0812">Transmembrane</keyword>
<dbReference type="Pfam" id="PF04622">
    <property type="entry name" value="ERG2_Sigma1R"/>
    <property type="match status" value="1"/>
</dbReference>
<comment type="subcellular location">
    <subcellularLocation>
        <location evidence="1">Endoplasmic reticulum membrane</location>
    </subcellularLocation>
</comment>
<dbReference type="EMBL" id="JACAZI010000034">
    <property type="protein sequence ID" value="KAF7328853.1"/>
    <property type="molecule type" value="Genomic_DNA"/>
</dbReference>
<comment type="caution">
    <text evidence="9">The sequence shown here is derived from an EMBL/GenBank/DDBJ whole genome shotgun (WGS) entry which is preliminary data.</text>
</comment>
<comment type="similarity">
    <text evidence="2">Belongs to the ERG2 family.</text>
</comment>
<proteinExistence type="inferred from homology"/>
<dbReference type="PANTHER" id="PTHR10868">
    <property type="entry name" value="SIGMA 1-TYPE OPIOID RECEPTOR-RELATED"/>
    <property type="match status" value="1"/>
</dbReference>
<evidence type="ECO:0000256" key="1">
    <source>
        <dbReference type="ARBA" id="ARBA00004586"/>
    </source>
</evidence>
<dbReference type="Proteomes" id="UP000620124">
    <property type="component" value="Unassembled WGS sequence"/>
</dbReference>
<protein>
    <submittedName>
        <fullName evidence="9">ERG2 and sigma1 receptor-like protein</fullName>
    </submittedName>
</protein>
<keyword evidence="6 8" id="KW-0472">Membrane</keyword>
<evidence type="ECO:0000256" key="6">
    <source>
        <dbReference type="ARBA" id="ARBA00023136"/>
    </source>
</evidence>
<dbReference type="AlphaFoldDB" id="A0A8H6WUH6"/>
<evidence type="ECO:0000256" key="4">
    <source>
        <dbReference type="ARBA" id="ARBA00022824"/>
    </source>
</evidence>
<gene>
    <name evidence="9" type="ORF">MVEN_02514900</name>
</gene>
<dbReference type="GO" id="GO:0005789">
    <property type="term" value="C:endoplasmic reticulum membrane"/>
    <property type="evidence" value="ECO:0007669"/>
    <property type="project" value="UniProtKB-SubCell"/>
</dbReference>
<evidence type="ECO:0000256" key="3">
    <source>
        <dbReference type="ARBA" id="ARBA00022692"/>
    </source>
</evidence>
<evidence type="ECO:0000313" key="9">
    <source>
        <dbReference type="EMBL" id="KAF7328853.1"/>
    </source>
</evidence>
<evidence type="ECO:0000313" key="10">
    <source>
        <dbReference type="Proteomes" id="UP000620124"/>
    </source>
</evidence>
<sequence length="616" mass="67585">MSLSEAVAIHGGEIWASVAIEFPGVKARAKEQAHQNFHKGQSNFTGAYIGSFGANRFAYQTLSVLLQTFVLPGTNLKKFGAKKGAWAVLAGRGFNVLLVARNTALLGAAKHPGTQTAVHTIDFVVADHRAYEALSAEIDALDVGVLVNNVGKSHAMPAYLVDAPLAEVDDIVKINVGVTLRVTYAALPGMIRRCVRANITLDPADGGVQETRASAEYRVLCRRCAVTHACDVLWHQGVPRDLHKRACGRGPRAQFVVEDVNTYFVVSKLYKIRRVSALIPTPKNYVRCVLTKIGLGCGAAYGRRPGASTLFRSHSLMKYVLNAYLRASPLRWIPSFWAKMGKAMGIIINLVLSVLLIFAPEENIPQNMSRRFMSPKRLHQSLVPMPVAQQSTPQPQALLAKWALGSFILLLLITTGAWLDRIKERWYVFDPAELNALAQAAIASSPNNTAGMIQHIVANLTSTYPSTHVRINVDSSEWLFNNAGGAMGALYIIHASITEYLFIFGTPLGTEGHSGLLPADDYFNILVGEQWAFAPGQLEMERYTPGMVHYLPRGTVKQYKMHEGCFAFEYARGWIPLMAPFGLADGLTSTLDFPTLYKTAKITLREMGKNLFVGKI</sequence>
<organism evidence="9 10">
    <name type="scientific">Mycena venus</name>
    <dbReference type="NCBI Taxonomy" id="2733690"/>
    <lineage>
        <taxon>Eukaryota</taxon>
        <taxon>Fungi</taxon>
        <taxon>Dikarya</taxon>
        <taxon>Basidiomycota</taxon>
        <taxon>Agaricomycotina</taxon>
        <taxon>Agaricomycetes</taxon>
        <taxon>Agaricomycetidae</taxon>
        <taxon>Agaricales</taxon>
        <taxon>Marasmiineae</taxon>
        <taxon>Mycenaceae</taxon>
        <taxon>Mycena</taxon>
    </lineage>
</organism>
<comment type="pathway">
    <text evidence="7">Steroid metabolism; ergosterol biosynthesis.</text>
</comment>
<dbReference type="Pfam" id="PF00106">
    <property type="entry name" value="adh_short"/>
    <property type="match status" value="1"/>
</dbReference>
<dbReference type="GO" id="GO:0006696">
    <property type="term" value="P:ergosterol biosynthetic process"/>
    <property type="evidence" value="ECO:0007669"/>
    <property type="project" value="TreeGrafter"/>
</dbReference>
<dbReference type="InterPro" id="IPR006716">
    <property type="entry name" value="ERG2_sigma1_rcpt-like"/>
</dbReference>
<name>A0A8H6WUH6_9AGAR</name>
<feature type="transmembrane region" description="Helical" evidence="8">
    <location>
        <begin position="340"/>
        <end position="359"/>
    </location>
</feature>
<feature type="transmembrane region" description="Helical" evidence="8">
    <location>
        <begin position="399"/>
        <end position="419"/>
    </location>
</feature>
<evidence type="ECO:0000256" key="8">
    <source>
        <dbReference type="SAM" id="Phobius"/>
    </source>
</evidence>
<dbReference type="UniPathway" id="UPA00768"/>
<dbReference type="SUPFAM" id="SSF51735">
    <property type="entry name" value="NAD(P)-binding Rossmann-fold domains"/>
    <property type="match status" value="1"/>
</dbReference>
<dbReference type="PANTHER" id="PTHR10868:SF1">
    <property type="entry name" value="SIGMA NON-OPIOID INTRACELLULAR RECEPTOR 1"/>
    <property type="match status" value="1"/>
</dbReference>